<feature type="region of interest" description="Disordered" evidence="1">
    <location>
        <begin position="157"/>
        <end position="177"/>
    </location>
</feature>
<gene>
    <name evidence="2" type="ORF">METZ01_LOCUS183584</name>
</gene>
<dbReference type="AlphaFoldDB" id="A0A382CX36"/>
<protein>
    <submittedName>
        <fullName evidence="2">Uncharacterized protein</fullName>
    </submittedName>
</protein>
<proteinExistence type="predicted"/>
<reference evidence="2" key="1">
    <citation type="submission" date="2018-05" db="EMBL/GenBank/DDBJ databases">
        <authorList>
            <person name="Lanie J.A."/>
            <person name="Ng W.-L."/>
            <person name="Kazmierczak K.M."/>
            <person name="Andrzejewski T.M."/>
            <person name="Davidsen T.M."/>
            <person name="Wayne K.J."/>
            <person name="Tettelin H."/>
            <person name="Glass J.I."/>
            <person name="Rusch D."/>
            <person name="Podicherti R."/>
            <person name="Tsui H.-C.T."/>
            <person name="Winkler M.E."/>
        </authorList>
    </citation>
    <scope>NUCLEOTIDE SEQUENCE</scope>
</reference>
<evidence type="ECO:0000256" key="1">
    <source>
        <dbReference type="SAM" id="MobiDB-lite"/>
    </source>
</evidence>
<organism evidence="2">
    <name type="scientific">marine metagenome</name>
    <dbReference type="NCBI Taxonomy" id="408172"/>
    <lineage>
        <taxon>unclassified sequences</taxon>
        <taxon>metagenomes</taxon>
        <taxon>ecological metagenomes</taxon>
    </lineage>
</organism>
<dbReference type="EMBL" id="UINC01036564">
    <property type="protein sequence ID" value="SVB30730.1"/>
    <property type="molecule type" value="Genomic_DNA"/>
</dbReference>
<accession>A0A382CX36</accession>
<sequence length="177" mass="21103">MDSDPKMCAYAHCDKHLIEMIPPYTQILCNTHHLLNPEGSIIKDLDELDPGFPFVQMELAVAWAKDTKTNYQWLHDLWFWMNKEYWYRFDGMHEDWNRLYNKLSHIPENIAEGDLTPPPQIDREWPKEYELEDEIQNTIAGYRDYYIDYCKENDAEWSTPEGATRTPPSWILEDANV</sequence>
<name>A0A382CX36_9ZZZZ</name>
<evidence type="ECO:0000313" key="2">
    <source>
        <dbReference type="EMBL" id="SVB30730.1"/>
    </source>
</evidence>